<reference evidence="1" key="1">
    <citation type="submission" date="2022-07" db="EMBL/GenBank/DDBJ databases">
        <title>Alkalimarinus sp. nov., isolated from gut of a Alitta virens.</title>
        <authorList>
            <person name="Yang A.I."/>
            <person name="Shin N.-R."/>
        </authorList>
    </citation>
    <scope>NUCLEOTIDE SEQUENCE</scope>
    <source>
        <strain evidence="1">FA028</strain>
    </source>
</reference>
<evidence type="ECO:0000313" key="1">
    <source>
        <dbReference type="EMBL" id="UZW75434.1"/>
    </source>
</evidence>
<proteinExistence type="predicted"/>
<protein>
    <submittedName>
        <fullName evidence="1">Uncharacterized protein</fullName>
    </submittedName>
</protein>
<organism evidence="1 2">
    <name type="scientific">Alkalimarinus sediminis</name>
    <dbReference type="NCBI Taxonomy" id="1632866"/>
    <lineage>
        <taxon>Bacteria</taxon>
        <taxon>Pseudomonadati</taxon>
        <taxon>Pseudomonadota</taxon>
        <taxon>Gammaproteobacteria</taxon>
        <taxon>Alteromonadales</taxon>
        <taxon>Alteromonadaceae</taxon>
        <taxon>Alkalimarinus</taxon>
    </lineage>
</organism>
<dbReference type="EMBL" id="CP101527">
    <property type="protein sequence ID" value="UZW75434.1"/>
    <property type="molecule type" value="Genomic_DNA"/>
</dbReference>
<dbReference type="KEGG" id="asem:NNL22_02185"/>
<name>A0A9E8HTG4_9ALTE</name>
<evidence type="ECO:0000313" key="2">
    <source>
        <dbReference type="Proteomes" id="UP001164472"/>
    </source>
</evidence>
<dbReference type="AlphaFoldDB" id="A0A9E8HTG4"/>
<keyword evidence="2" id="KW-1185">Reference proteome</keyword>
<gene>
    <name evidence="1" type="ORF">NNL22_02185</name>
</gene>
<dbReference type="RefSeq" id="WP_251812724.1">
    <property type="nucleotide sequence ID" value="NZ_CP101527.1"/>
</dbReference>
<sequence>MNFVQTNHAVQCVRTHQESGRTVSEVVVSFDAQLSTIAPHVSALLSTDEINQLSAWLEERKQLQKELQDKPLGVAVLEALPGLVQEATEAVEQLEALDVSLHTQIEQSLRLFRTALNKASRSEHLEESNQFDSLQDEEVLKEQLASIKNKV</sequence>
<dbReference type="Proteomes" id="UP001164472">
    <property type="component" value="Chromosome"/>
</dbReference>
<accession>A0A9E8HTG4</accession>